<evidence type="ECO:0000256" key="7">
    <source>
        <dbReference type="ARBA" id="ARBA00022695"/>
    </source>
</evidence>
<evidence type="ECO:0000256" key="14">
    <source>
        <dbReference type="ARBA" id="ARBA00053996"/>
    </source>
</evidence>
<dbReference type="SMART" id="SM00663">
    <property type="entry name" value="RPOLA_N"/>
    <property type="match status" value="1"/>
</dbReference>
<evidence type="ECO:0000256" key="8">
    <source>
        <dbReference type="ARBA" id="ARBA00022723"/>
    </source>
</evidence>
<comment type="similarity">
    <text evidence="2 15">Belongs to the RNA polymerase beta' chain family.</text>
</comment>
<feature type="domain" description="RNA polymerase N-terminal" evidence="18">
    <location>
        <begin position="331"/>
        <end position="664"/>
    </location>
</feature>
<feature type="compositionally biased region" description="Acidic residues" evidence="17">
    <location>
        <begin position="1504"/>
        <end position="1521"/>
    </location>
</feature>
<comment type="catalytic activity">
    <reaction evidence="13 15">
        <text>RNA(n) + a ribonucleoside 5'-triphosphate = RNA(n+1) + diphosphate</text>
        <dbReference type="Rhea" id="RHEA:21248"/>
        <dbReference type="Rhea" id="RHEA-COMP:14527"/>
        <dbReference type="Rhea" id="RHEA-COMP:17342"/>
        <dbReference type="ChEBI" id="CHEBI:33019"/>
        <dbReference type="ChEBI" id="CHEBI:61557"/>
        <dbReference type="ChEBI" id="CHEBI:140395"/>
        <dbReference type="EC" id="2.7.7.6"/>
    </reaction>
</comment>
<evidence type="ECO:0000256" key="12">
    <source>
        <dbReference type="ARBA" id="ARBA00023242"/>
    </source>
</evidence>
<dbReference type="InterPro" id="IPR044893">
    <property type="entry name" value="RNA_pol_Rpb1_clamp_domain"/>
</dbReference>
<dbReference type="SUPFAM" id="SSF64484">
    <property type="entry name" value="beta and beta-prime subunits of DNA dependent RNA-polymerase"/>
    <property type="match status" value="1"/>
</dbReference>
<reference evidence="19 20" key="1">
    <citation type="journal article" date="2021" name="Elife">
        <title>Chloroplast acquisition without the gene transfer in kleptoplastic sea slugs, Plakobranchus ocellatus.</title>
        <authorList>
            <person name="Maeda T."/>
            <person name="Takahashi S."/>
            <person name="Yoshida T."/>
            <person name="Shimamura S."/>
            <person name="Takaki Y."/>
            <person name="Nagai Y."/>
            <person name="Toyoda A."/>
            <person name="Suzuki Y."/>
            <person name="Arimoto A."/>
            <person name="Ishii H."/>
            <person name="Satoh N."/>
            <person name="Nishiyama T."/>
            <person name="Hasebe M."/>
            <person name="Maruyama T."/>
            <person name="Minagawa J."/>
            <person name="Obokata J."/>
            <person name="Shigenobu S."/>
        </authorList>
    </citation>
    <scope>NUCLEOTIDE SEQUENCE [LARGE SCALE GENOMIC DNA]</scope>
</reference>
<evidence type="ECO:0000256" key="11">
    <source>
        <dbReference type="ARBA" id="ARBA00023163"/>
    </source>
</evidence>
<comment type="caution">
    <text evidence="19">The sequence shown here is derived from an EMBL/GenBank/DDBJ whole genome shotgun (WGS) entry which is preliminary data.</text>
</comment>
<dbReference type="FunFam" id="2.40.40.20:FF:000019">
    <property type="entry name" value="DNA-directed RNA polymerase II subunit RPB1"/>
    <property type="match status" value="1"/>
</dbReference>
<dbReference type="InterPro" id="IPR000722">
    <property type="entry name" value="RNA_pol_asu"/>
</dbReference>
<dbReference type="PANTHER" id="PTHR19376:SF11">
    <property type="entry name" value="DNA-DIRECTED RNA POLYMERASE I SUBUNIT RPA1"/>
    <property type="match status" value="1"/>
</dbReference>
<dbReference type="Gene3D" id="1.10.274.100">
    <property type="entry name" value="RNA polymerase Rpb1, domain 3"/>
    <property type="match status" value="1"/>
</dbReference>
<dbReference type="Gene3D" id="1.10.132.30">
    <property type="match status" value="1"/>
</dbReference>
<dbReference type="InterPro" id="IPR042102">
    <property type="entry name" value="RNA_pol_Rpb1_3_sf"/>
</dbReference>
<dbReference type="Gene3D" id="3.30.1490.180">
    <property type="entry name" value="RNA polymerase ii"/>
    <property type="match status" value="1"/>
</dbReference>
<keyword evidence="20" id="KW-1185">Reference proteome</keyword>
<dbReference type="PANTHER" id="PTHR19376">
    <property type="entry name" value="DNA-DIRECTED RNA POLYMERASE"/>
    <property type="match status" value="1"/>
</dbReference>
<dbReference type="GO" id="GO:0006351">
    <property type="term" value="P:DNA-templated transcription"/>
    <property type="evidence" value="ECO:0007669"/>
    <property type="project" value="InterPro"/>
</dbReference>
<organism evidence="19 20">
    <name type="scientific">Plakobranchus ocellatus</name>
    <dbReference type="NCBI Taxonomy" id="259542"/>
    <lineage>
        <taxon>Eukaryota</taxon>
        <taxon>Metazoa</taxon>
        <taxon>Spiralia</taxon>
        <taxon>Lophotrochozoa</taxon>
        <taxon>Mollusca</taxon>
        <taxon>Gastropoda</taxon>
        <taxon>Heterobranchia</taxon>
        <taxon>Euthyneura</taxon>
        <taxon>Panpulmonata</taxon>
        <taxon>Sacoglossa</taxon>
        <taxon>Placobranchoidea</taxon>
        <taxon>Plakobranchidae</taxon>
        <taxon>Plakobranchus</taxon>
    </lineage>
</organism>
<dbReference type="Gene3D" id="6.10.250.2940">
    <property type="match status" value="1"/>
</dbReference>
<dbReference type="InterPro" id="IPR045867">
    <property type="entry name" value="DNA-dir_RpoC_beta_prime"/>
</dbReference>
<dbReference type="InterPro" id="IPR007081">
    <property type="entry name" value="RNA_pol_Rpb1_5"/>
</dbReference>
<dbReference type="InterPro" id="IPR047107">
    <property type="entry name" value="DNA-dir_RNA_pol1_lsu_C"/>
</dbReference>
<comment type="subcellular location">
    <subcellularLocation>
        <location evidence="1">Nucleus</location>
        <location evidence="1">Nucleolus</location>
    </subcellularLocation>
</comment>
<evidence type="ECO:0000256" key="6">
    <source>
        <dbReference type="ARBA" id="ARBA00022679"/>
    </source>
</evidence>
<keyword evidence="12" id="KW-0539">Nucleus</keyword>
<feature type="region of interest" description="Disordered" evidence="17">
    <location>
        <begin position="1414"/>
        <end position="1433"/>
    </location>
</feature>
<evidence type="ECO:0000256" key="9">
    <source>
        <dbReference type="ARBA" id="ARBA00022833"/>
    </source>
</evidence>
<dbReference type="Pfam" id="PF05000">
    <property type="entry name" value="RNA_pol_Rpb1_4"/>
    <property type="match status" value="1"/>
</dbReference>
<evidence type="ECO:0000256" key="13">
    <source>
        <dbReference type="ARBA" id="ARBA00048552"/>
    </source>
</evidence>
<evidence type="ECO:0000256" key="4">
    <source>
        <dbReference type="ARBA" id="ARBA00022478"/>
    </source>
</evidence>
<keyword evidence="5" id="KW-0597">Phosphoprotein</keyword>
<keyword evidence="9" id="KW-0862">Zinc</keyword>
<dbReference type="InterPro" id="IPR038120">
    <property type="entry name" value="Rpb1_funnel_sf"/>
</dbReference>
<dbReference type="Gene3D" id="2.40.40.20">
    <property type="match status" value="1"/>
</dbReference>
<evidence type="ECO:0000259" key="18">
    <source>
        <dbReference type="SMART" id="SM00663"/>
    </source>
</evidence>
<evidence type="ECO:0000256" key="2">
    <source>
        <dbReference type="ARBA" id="ARBA00006460"/>
    </source>
</evidence>
<gene>
    <name evidence="19" type="ORF">PoB_001200400</name>
</gene>
<dbReference type="Gene3D" id="3.30.70.2850">
    <property type="match status" value="1"/>
</dbReference>
<dbReference type="Pfam" id="PF04998">
    <property type="entry name" value="RNA_pol_Rpb1_5"/>
    <property type="match status" value="1"/>
</dbReference>
<dbReference type="GO" id="GO:0003677">
    <property type="term" value="F:DNA binding"/>
    <property type="evidence" value="ECO:0007669"/>
    <property type="project" value="InterPro"/>
</dbReference>
<dbReference type="GO" id="GO:0046872">
    <property type="term" value="F:metal ion binding"/>
    <property type="evidence" value="ECO:0007669"/>
    <property type="project" value="UniProtKB-KW"/>
</dbReference>
<sequence>METLFVKLHSADFRVYSAEEILQLSVKEIVNPNTFDLLQNAITGGLHDPALGPCRRDDRCESCGQSERNCPGHFGHIHLPVPVFNPLFFRTLLQLLKGTCLCCHRVNIPTLQLHVYSKQLHLLHLGYLVQAQDLAEKFFNSEQAEETVLPQLEAFVKDVLKGGEKRITFMSKNLLTELHNTVQKIGSIFGRLKVVCCHCETRNRRLKSEYNCTIVGTLTDDKDIKKKPKLKAVGKSDNNDKTECEPMEDVDMDSGVNEENNLEVEAEQNLTMTAESHPDLMEFVKSKHKRCILTPNLARDHLRLVWMNNQEFLINLFPFLGTVKLIEYPTDVFFLDVIPVPPVRFRPLNIMKDRKFEHAHTANLANVLRECVALKQLMADYNKRKNAVEENSIQGPTIPDTTESLAASMQKVMSFWLRLQARVNVVLDSDLDNLSQDKCFGVKQILEKKEGMFRKHMMGKRVNFAARSVISPDPYIATSEIGIPMVFASKLTYPQRVTPWNVQKLRQMVINGPEKYPGATSVIDEHGKNVKLAANNLTQREALAKQLLVPDISKTGSKTVCRHLIEGDYLLLNRQPTLHRPSIQAHRARVLPDIKTLRMHYSNCKAYNADFDGDEMNAHLPQCELSRAEASVLVCVDNQYLVPKDGTPLAGLIQDHMVAGVGLTVRGRFFTRQDYCGLVWNAMNDSRNKILTLPPAILKPKALWSGKQIISTILLNIIPKGKAALNLKSKAKIPEKSWVSMSAIDQSILPIELSALESLAMGESTVIFRHGELLQGVLDKAHYGPSPYGLVHCCNELYGGEPAGRLLTCLGRLFTSFLQLAGFSLGVGDILVQRKANKKRKSIIKKSIQVGKVAIEKLMGSVEESENETDLLLFIKQAHFSSDTFKMAEVDMGMKGETDKIQDSIAKTIMPKGLVKGFPNNSLQLMIQAGAKGSPVNAMQISCLLGQIELEGRRPPLMLSGRSLPSFQPYDVSPKAGGFVTGRFLTGIRPQEYFFHCMAGREGLIDTAVKTSRSGYLQRCLVKHLEGLMINYDVSVRDSDGSVVQFYYGEDGLDPVQSTFLKPALFPFLTENMEVLEDNYDQDPWARDPKTKSVKHRWKKISKWHSHLKERGIWVDRKSSFKEFCKSDAAPTLSATDWKELIREGAYQGRVVAVKKLCDAWAGLDPDERSSIKKQQICPDPVMSQFLPHSMPDVMSEKFHHELNVYCKKSFSKIASEISQEVHPQSFRDTVNKKVVKAMAHPGEAVGLVCAQSIGEPSTQMTLNTFHFAGRGEMNVTLGIPRLREILMVCSDKIKTPSMDIPIQDVPDAREKAEHLRRHLNRITLNQVMQSLKIKITSKTLQVGQNHNHCKLVEARFKFLPQRDIAEFSNLSSRGVIAFVAKRFVGYVDICIKKEITAQKKSSLLSSGRLRRLEEDSNQEKNTGAEDDIIAEAAPVDIGDLADDIDVEPNDGDAAAVKEMQRQQDTQEYEGEEEEKEQVGAKDDENDGEGKDAAEEMEGPQLDSDGEDGDREEYSDDDDDQTMSRIEDLNQEDKKMVTDALANSFVHDFKFDEKKGRWCTVIFIYEQSRLQLDVRMLLDRAVRQAVVHQVKGISRAFLSQEMENGESVLHLKTEGINVQEMFRYSGLLDLNRIYCNCIQTMARTYGVEACNRVIIKEIQSVFEAYGIRVDYRHLSLLADYMTCRGQYDAFNRKCIAYSTSPLQKMTFETTMTFLLNACLSGGVEAINSPSASLVLGTPVDVGTGCFDVLDSFH</sequence>
<keyword evidence="6 15" id="KW-0808">Transferase</keyword>
<name>A0AAV3YR11_9GAST</name>
<comment type="function">
    <text evidence="14">DNA-dependent RNA polymerase catalyzes the transcription of DNA into RNA using the four ribonucleoside triphosphates as substrates. Largest and catalytic core component of RNA polymerase I which synthesizes ribosomal RNA precursors. Forms the polymerase active center together with the second largest subunit. A single stranded DNA template strand of the promoter is positioned within the central active site cleft of Pol I. A bridging helix emanates from RPA1 and crosses the cleft near the catalytic site and is thought to promote translocation of Pol I by acting as a ratchet that moves the RNA-DNA hybrid through the active site by switching from straight to bent conformations at each step of nucleotide addition.</text>
</comment>
<dbReference type="Gene3D" id="1.10.357.120">
    <property type="match status" value="1"/>
</dbReference>
<keyword evidence="10" id="KW-0460">Magnesium</keyword>
<dbReference type="Proteomes" id="UP000735302">
    <property type="component" value="Unassembled WGS sequence"/>
</dbReference>
<evidence type="ECO:0000313" key="19">
    <source>
        <dbReference type="EMBL" id="GFN85498.1"/>
    </source>
</evidence>
<keyword evidence="8" id="KW-0479">Metal-binding</keyword>
<dbReference type="GO" id="GO:0003899">
    <property type="term" value="F:DNA-directed RNA polymerase activity"/>
    <property type="evidence" value="ECO:0007669"/>
    <property type="project" value="UniProtKB-EC"/>
</dbReference>
<dbReference type="CDD" id="cd01435">
    <property type="entry name" value="RNAP_I_RPA1_N"/>
    <property type="match status" value="1"/>
</dbReference>
<protein>
    <recommendedName>
        <fullName evidence="15">DNA-directed RNA polymerase subunit</fullName>
        <ecNumber evidence="15">2.7.7.6</ecNumber>
    </recommendedName>
</protein>
<dbReference type="Pfam" id="PF04997">
    <property type="entry name" value="RNA_pol_Rpb1_1"/>
    <property type="match status" value="1"/>
</dbReference>
<dbReference type="InterPro" id="IPR006592">
    <property type="entry name" value="RNA_pol_N"/>
</dbReference>
<dbReference type="Gene3D" id="4.10.860.120">
    <property type="entry name" value="RNA polymerase II, clamp domain"/>
    <property type="match status" value="1"/>
</dbReference>
<dbReference type="InterPro" id="IPR007066">
    <property type="entry name" value="RNA_pol_Rpb1_3"/>
</dbReference>
<evidence type="ECO:0000256" key="10">
    <source>
        <dbReference type="ARBA" id="ARBA00022842"/>
    </source>
</evidence>
<evidence type="ECO:0000256" key="15">
    <source>
        <dbReference type="RuleBase" id="RU004279"/>
    </source>
</evidence>
<dbReference type="InterPro" id="IPR015699">
    <property type="entry name" value="DNA-dir_RNA_pol1_lsu_N"/>
</dbReference>
<comment type="subunit">
    <text evidence="3">Component of the RNA polymerase I (Pol I) complex consisting of at least 13 subunits.</text>
</comment>
<feature type="compositionally biased region" description="Basic and acidic residues" evidence="17">
    <location>
        <begin position="1477"/>
        <end position="1494"/>
    </location>
</feature>
<proteinExistence type="inferred from homology"/>
<evidence type="ECO:0000256" key="5">
    <source>
        <dbReference type="ARBA" id="ARBA00022553"/>
    </source>
</evidence>
<evidence type="ECO:0000256" key="3">
    <source>
        <dbReference type="ARBA" id="ARBA00011251"/>
    </source>
</evidence>
<keyword evidence="11 15" id="KW-0804">Transcription</keyword>
<accession>A0AAV3YR11</accession>
<feature type="region of interest" description="Disordered" evidence="17">
    <location>
        <begin position="231"/>
        <end position="254"/>
    </location>
</feature>
<keyword evidence="7 15" id="KW-0548">Nucleotidyltransferase</keyword>
<evidence type="ECO:0000256" key="17">
    <source>
        <dbReference type="SAM" id="MobiDB-lite"/>
    </source>
</evidence>
<dbReference type="InterPro" id="IPR007083">
    <property type="entry name" value="RNA_pol_Rpb1_4"/>
</dbReference>
<dbReference type="GO" id="GO:0005736">
    <property type="term" value="C:RNA polymerase I complex"/>
    <property type="evidence" value="ECO:0007669"/>
    <property type="project" value="TreeGrafter"/>
</dbReference>
<feature type="compositionally biased region" description="Acidic residues" evidence="17">
    <location>
        <begin position="1467"/>
        <end position="1476"/>
    </location>
</feature>
<dbReference type="EC" id="2.7.7.6" evidence="15"/>
<dbReference type="FunFam" id="3.30.1490.180:FF:000003">
    <property type="entry name" value="DNA-directed RNA polymerase subunit"/>
    <property type="match status" value="1"/>
</dbReference>
<evidence type="ECO:0000256" key="16">
    <source>
        <dbReference type="SAM" id="Coils"/>
    </source>
</evidence>
<evidence type="ECO:0000256" key="1">
    <source>
        <dbReference type="ARBA" id="ARBA00004604"/>
    </source>
</evidence>
<keyword evidence="16" id="KW-0175">Coiled coil</keyword>
<dbReference type="Pfam" id="PF00623">
    <property type="entry name" value="RNA_pol_Rpb1_2"/>
    <property type="match status" value="1"/>
</dbReference>
<dbReference type="InterPro" id="IPR007080">
    <property type="entry name" value="RNA_pol_Rpb1_1"/>
</dbReference>
<dbReference type="EMBL" id="BLXT01001415">
    <property type="protein sequence ID" value="GFN85498.1"/>
    <property type="molecule type" value="Genomic_DNA"/>
</dbReference>
<evidence type="ECO:0000313" key="20">
    <source>
        <dbReference type="Proteomes" id="UP000735302"/>
    </source>
</evidence>
<feature type="coiled-coil region" evidence="16">
    <location>
        <begin position="364"/>
        <end position="391"/>
    </location>
</feature>
<dbReference type="CDD" id="cd02735">
    <property type="entry name" value="RNAP_I_Rpa1_C"/>
    <property type="match status" value="1"/>
</dbReference>
<dbReference type="FunFam" id="1.10.274.100:FF:000012">
    <property type="entry name" value="DNA-directed RNA polymerase subunit"/>
    <property type="match status" value="1"/>
</dbReference>
<dbReference type="Pfam" id="PF04983">
    <property type="entry name" value="RNA_pol_Rpb1_3"/>
    <property type="match status" value="1"/>
</dbReference>
<keyword evidence="4 15" id="KW-0240">DNA-directed RNA polymerase</keyword>
<feature type="region of interest" description="Disordered" evidence="17">
    <location>
        <begin position="1459"/>
        <end position="1523"/>
    </location>
</feature>